<accession>A0A2U9AYM1</accession>
<dbReference type="AlphaFoldDB" id="A0A2U9AYM1"/>
<gene>
    <name evidence="1" type="ORF">SMAX5B_012211</name>
</gene>
<dbReference type="Proteomes" id="UP000246464">
    <property type="component" value="Chromosome 1"/>
</dbReference>
<keyword evidence="2" id="KW-1185">Reference proteome</keyword>
<evidence type="ECO:0000313" key="1">
    <source>
        <dbReference type="EMBL" id="AWO96789.1"/>
    </source>
</evidence>
<reference evidence="1 2" key="1">
    <citation type="submission" date="2017-12" db="EMBL/GenBank/DDBJ databases">
        <title>Integrating genomic resources of turbot (Scophthalmus maximus) in depth evaluation of genetic and physical mapping variation across individuals.</title>
        <authorList>
            <person name="Martinez P."/>
        </authorList>
    </citation>
    <scope>NUCLEOTIDE SEQUENCE [LARGE SCALE GENOMIC DNA]</scope>
</reference>
<organism evidence="1 2">
    <name type="scientific">Scophthalmus maximus</name>
    <name type="common">Turbot</name>
    <name type="synonym">Psetta maxima</name>
    <dbReference type="NCBI Taxonomy" id="52904"/>
    <lineage>
        <taxon>Eukaryota</taxon>
        <taxon>Metazoa</taxon>
        <taxon>Chordata</taxon>
        <taxon>Craniata</taxon>
        <taxon>Vertebrata</taxon>
        <taxon>Euteleostomi</taxon>
        <taxon>Actinopterygii</taxon>
        <taxon>Neopterygii</taxon>
        <taxon>Teleostei</taxon>
        <taxon>Neoteleostei</taxon>
        <taxon>Acanthomorphata</taxon>
        <taxon>Carangaria</taxon>
        <taxon>Pleuronectiformes</taxon>
        <taxon>Pleuronectoidei</taxon>
        <taxon>Scophthalmidae</taxon>
        <taxon>Scophthalmus</taxon>
    </lineage>
</organism>
<protein>
    <submittedName>
        <fullName evidence="1">Uncharacterized protein</fullName>
    </submittedName>
</protein>
<evidence type="ECO:0000313" key="2">
    <source>
        <dbReference type="Proteomes" id="UP000246464"/>
    </source>
</evidence>
<sequence length="51" mass="6159">MRWVQGPLWDQLFSYLSTMDWMLGSLHWMGMRTWNKIRTKIETLRTQLGAS</sequence>
<name>A0A2U9AYM1_SCOMX</name>
<dbReference type="EMBL" id="CP026243">
    <property type="protein sequence ID" value="AWO96789.1"/>
    <property type="molecule type" value="Genomic_DNA"/>
</dbReference>
<proteinExistence type="predicted"/>